<keyword evidence="2" id="KW-1185">Reference proteome</keyword>
<accession>A0A0S2TFV4</accession>
<dbReference type="SUPFAM" id="SSF140990">
    <property type="entry name" value="FtsH protease domain-like"/>
    <property type="match status" value="1"/>
</dbReference>
<proteinExistence type="predicted"/>
<dbReference type="AlphaFoldDB" id="A0A0S2TFV4"/>
<evidence type="ECO:0008006" key="3">
    <source>
        <dbReference type="Google" id="ProtNLM"/>
    </source>
</evidence>
<sequence>MRVEDRPPYRWLRRVGAIADLPSWPRDRRTLAYHEAGHAVLSELCGLAVDVAKINTEGSKGEMRFVKPRPCADVPEFPQAMIEKVAVEMAAMYVGGVMCELLLHGRDLKPGTYLLLNDRDWTNAKRILWKAFSSHTPLFYCQRLARAVLSENWTWVRAVAAEIEAVGIADGATVRRLRGESAQGIPADGAEQSLRIRAPRAAGAGVGAEGLGQCQSL</sequence>
<dbReference type="GO" id="GO:0004222">
    <property type="term" value="F:metalloendopeptidase activity"/>
    <property type="evidence" value="ECO:0007669"/>
    <property type="project" value="InterPro"/>
</dbReference>
<protein>
    <recommendedName>
        <fullName evidence="3">Peptidase M41 domain-containing protein</fullName>
    </recommendedName>
</protein>
<dbReference type="GO" id="GO:0004176">
    <property type="term" value="F:ATP-dependent peptidase activity"/>
    <property type="evidence" value="ECO:0007669"/>
    <property type="project" value="InterPro"/>
</dbReference>
<dbReference type="KEGG" id="tee:Tel_13040"/>
<dbReference type="Proteomes" id="UP000055136">
    <property type="component" value="Chromosome"/>
</dbReference>
<evidence type="ECO:0000313" key="2">
    <source>
        <dbReference type="Proteomes" id="UP000055136"/>
    </source>
</evidence>
<gene>
    <name evidence="1" type="ORF">Tel_13040</name>
</gene>
<dbReference type="Gene3D" id="1.20.58.760">
    <property type="entry name" value="Peptidase M41"/>
    <property type="match status" value="1"/>
</dbReference>
<dbReference type="EMBL" id="CP013099">
    <property type="protein sequence ID" value="ALP53986.1"/>
    <property type="molecule type" value="Genomic_DNA"/>
</dbReference>
<organism evidence="1 2">
    <name type="scientific">Candidatus Tenderia electrophaga</name>
    <dbReference type="NCBI Taxonomy" id="1748243"/>
    <lineage>
        <taxon>Bacteria</taxon>
        <taxon>Pseudomonadati</taxon>
        <taxon>Pseudomonadota</taxon>
        <taxon>Gammaproteobacteria</taxon>
        <taxon>Candidatus Tenderiales</taxon>
        <taxon>Candidatus Tenderiaceae</taxon>
        <taxon>Candidatus Tenderia</taxon>
    </lineage>
</organism>
<evidence type="ECO:0000313" key="1">
    <source>
        <dbReference type="EMBL" id="ALP53986.1"/>
    </source>
</evidence>
<dbReference type="InterPro" id="IPR037219">
    <property type="entry name" value="Peptidase_M41-like"/>
</dbReference>
<name>A0A0S2TFV4_9GAMM</name>
<dbReference type="STRING" id="1748243.Tel_13040"/>
<dbReference type="GO" id="GO:0005524">
    <property type="term" value="F:ATP binding"/>
    <property type="evidence" value="ECO:0007669"/>
    <property type="project" value="InterPro"/>
</dbReference>
<dbReference type="GO" id="GO:0006508">
    <property type="term" value="P:proteolysis"/>
    <property type="evidence" value="ECO:0007669"/>
    <property type="project" value="InterPro"/>
</dbReference>
<reference evidence="1" key="1">
    <citation type="submission" date="2015-10" db="EMBL/GenBank/DDBJ databases">
        <title>Description of Candidatus Tenderia electrophaga gen. nov, sp. nov., an Uncultivated Electroautotroph from a Biocathode Enrichment.</title>
        <authorList>
            <person name="Eddie B.J."/>
            <person name="Malanoski A.P."/>
            <person name="Wang Z."/>
            <person name="Hall R.J."/>
            <person name="Oh S.D."/>
            <person name="Heiner C."/>
            <person name="Lin B."/>
            <person name="Strycharz-Glaven S.M."/>
        </authorList>
    </citation>
    <scope>NUCLEOTIDE SEQUENCE [LARGE SCALE GENOMIC DNA]</scope>
    <source>
        <strain evidence="1">NRL1</strain>
    </source>
</reference>